<comment type="caution">
    <text evidence="1">The sequence shown here is derived from an EMBL/GenBank/DDBJ whole genome shotgun (WGS) entry which is preliminary data.</text>
</comment>
<protein>
    <submittedName>
        <fullName evidence="1">Uncharacterized protein</fullName>
    </submittedName>
</protein>
<evidence type="ECO:0000313" key="1">
    <source>
        <dbReference type="EMBL" id="KAJ8647071.1"/>
    </source>
</evidence>
<organism evidence="1 2">
    <name type="scientific">Persea americana</name>
    <name type="common">Avocado</name>
    <dbReference type="NCBI Taxonomy" id="3435"/>
    <lineage>
        <taxon>Eukaryota</taxon>
        <taxon>Viridiplantae</taxon>
        <taxon>Streptophyta</taxon>
        <taxon>Embryophyta</taxon>
        <taxon>Tracheophyta</taxon>
        <taxon>Spermatophyta</taxon>
        <taxon>Magnoliopsida</taxon>
        <taxon>Magnoliidae</taxon>
        <taxon>Laurales</taxon>
        <taxon>Lauraceae</taxon>
        <taxon>Persea</taxon>
    </lineage>
</organism>
<proteinExistence type="predicted"/>
<accession>A0ACC2MN48</accession>
<keyword evidence="2" id="KW-1185">Reference proteome</keyword>
<dbReference type="EMBL" id="CM056809">
    <property type="protein sequence ID" value="KAJ8647071.1"/>
    <property type="molecule type" value="Genomic_DNA"/>
</dbReference>
<name>A0ACC2MN48_PERAE</name>
<sequence>MATLVHTVKVIEQNRVAPPSGSVPETSLPLTFFDVFWVQPHAVRQIVFFELSDSKTHLSSLKQSLSLALQRFYPLAGTLRLSPLTGEHEIHYTDGDSVPLTIVESDSDFHELVADHPIDTAEFHPLVAELPTASGLISLQFTIFPNSGFSIGLTVLHVVADGSSAMQFMKYWASVCRLGHEASLMNSPLPLYDRSLIQDPKGLKRIFLDLITMSTKREDQKPRSVQAQSQQQGHMVRATFVLTRANIEELRQRVTMARAAHMEEGGEKKPIHVSSFVLTCAHVWVCLTKVRAVEADQTVHFGFAVDCRGRMRMGPPIPISYFGNCITMCIVSAKGSDIAMGGDDDDDGFVAACEGISRVIQRLDDDDHDDGVLGGSDRWFRRLLSMMAAGEPLITVAGSSRLGVYDMDFGFGRPRKAELISIEDTGAISLAESRDNAGRGIEVGLALPKHEMEQFTYYYDKGLKNH</sequence>
<dbReference type="Proteomes" id="UP001234297">
    <property type="component" value="Chromosome 1"/>
</dbReference>
<gene>
    <name evidence="1" type="ORF">MRB53_000094</name>
</gene>
<evidence type="ECO:0000313" key="2">
    <source>
        <dbReference type="Proteomes" id="UP001234297"/>
    </source>
</evidence>
<reference evidence="1 2" key="1">
    <citation type="journal article" date="2022" name="Hortic Res">
        <title>A haplotype resolved chromosomal level avocado genome allows analysis of novel avocado genes.</title>
        <authorList>
            <person name="Nath O."/>
            <person name="Fletcher S.J."/>
            <person name="Hayward A."/>
            <person name="Shaw L.M."/>
            <person name="Masouleh A.K."/>
            <person name="Furtado A."/>
            <person name="Henry R.J."/>
            <person name="Mitter N."/>
        </authorList>
    </citation>
    <scope>NUCLEOTIDE SEQUENCE [LARGE SCALE GENOMIC DNA]</scope>
    <source>
        <strain evidence="2">cv. Hass</strain>
    </source>
</reference>